<evidence type="ECO:0000259" key="1">
    <source>
        <dbReference type="SMART" id="SM00579"/>
    </source>
</evidence>
<reference evidence="2" key="2">
    <citation type="submission" date="2023-04" db="EMBL/GenBank/DDBJ databases">
        <authorList>
            <person name="Bruccoleri R.E."/>
            <person name="Oakeley E.J."/>
            <person name="Faust A.-M."/>
            <person name="Dessus-Babus S."/>
            <person name="Altorfer M."/>
            <person name="Burckhardt D."/>
            <person name="Oertli M."/>
            <person name="Naumann U."/>
            <person name="Petersen F."/>
            <person name="Wong J."/>
        </authorList>
    </citation>
    <scope>NUCLEOTIDE SEQUENCE</scope>
    <source>
        <strain evidence="2">GSM-AAB239-AS_SAM_17_03QT</strain>
        <tissue evidence="2">Leaf</tissue>
    </source>
</reference>
<organism evidence="2 3">
    <name type="scientific">Iris pallida</name>
    <name type="common">Sweet iris</name>
    <dbReference type="NCBI Taxonomy" id="29817"/>
    <lineage>
        <taxon>Eukaryota</taxon>
        <taxon>Viridiplantae</taxon>
        <taxon>Streptophyta</taxon>
        <taxon>Embryophyta</taxon>
        <taxon>Tracheophyta</taxon>
        <taxon>Spermatophyta</taxon>
        <taxon>Magnoliopsida</taxon>
        <taxon>Liliopsida</taxon>
        <taxon>Asparagales</taxon>
        <taxon>Iridaceae</taxon>
        <taxon>Iridoideae</taxon>
        <taxon>Irideae</taxon>
        <taxon>Iris</taxon>
    </lineage>
</organism>
<dbReference type="InterPro" id="IPR006566">
    <property type="entry name" value="FBD"/>
</dbReference>
<proteinExistence type="predicted"/>
<dbReference type="Gene3D" id="1.20.1280.50">
    <property type="match status" value="1"/>
</dbReference>
<comment type="caution">
    <text evidence="2">The sequence shown here is derived from an EMBL/GenBank/DDBJ whole genome shotgun (WGS) entry which is preliminary data.</text>
</comment>
<name>A0AAX6GA04_IRIPA</name>
<sequence>MASQIPPPPSADRVSSLPDDVLHVILSFFPDTDERARTSLLSRRFRHLWAHHPSVRLGRSDKLIYLRCSDPDSTPVIGRYQISVDRCLASLLSPVLQSLDLRLFSSRRSFRWIRRAADLSVRDLRLSAAPELDLKVPISLFYCKSLVSLHLNCCLPPPALPTFQGFLLLTRLKIMGTSITDEALASLLSKCPSLQSLNLDACHHLTSLHLSSPNLTKLKIFYCRGLELVRVDAPNLTGLQFVGNVNNLFLHNARRLLNANVCHFFYDGGTDFATPLDWARPIISLSHISERLRVNAWFFRFVLPEGLPTLFRNLRILHCCVDWVTPPMLNGLASLLGHCSNLEQLKIDLSCGVRKSVIYFRQLLLQLNVTQEEWGVFPDYMDKFERACEDDREREVWDPSEVTRVPIDVSRSLKTVTVDAFLGTANEMKMLEYLLGKASVLEKLTIGDCMMRAKDEIQQLLAYIPRASSHVQICELNMMS</sequence>
<evidence type="ECO:0000313" key="2">
    <source>
        <dbReference type="EMBL" id="KAJ6825058.1"/>
    </source>
</evidence>
<dbReference type="Pfam" id="PF24758">
    <property type="entry name" value="LRR_At5g56370"/>
    <property type="match status" value="1"/>
</dbReference>
<dbReference type="Proteomes" id="UP001140949">
    <property type="component" value="Unassembled WGS sequence"/>
</dbReference>
<dbReference type="SUPFAM" id="SSF52047">
    <property type="entry name" value="RNI-like"/>
    <property type="match status" value="1"/>
</dbReference>
<dbReference type="InterPro" id="IPR050232">
    <property type="entry name" value="FBL13/AtMIF1-like"/>
</dbReference>
<reference evidence="2" key="1">
    <citation type="journal article" date="2023" name="GigaByte">
        <title>Genome assembly of the bearded iris, Iris pallida Lam.</title>
        <authorList>
            <person name="Bruccoleri R.E."/>
            <person name="Oakeley E.J."/>
            <person name="Faust A.M.E."/>
            <person name="Altorfer M."/>
            <person name="Dessus-Babus S."/>
            <person name="Burckhardt D."/>
            <person name="Oertli M."/>
            <person name="Naumann U."/>
            <person name="Petersen F."/>
            <person name="Wong J."/>
        </authorList>
    </citation>
    <scope>NUCLEOTIDE SEQUENCE</scope>
    <source>
        <strain evidence="2">GSM-AAB239-AS_SAM_17_03QT</strain>
    </source>
</reference>
<accession>A0AAX6GA04</accession>
<gene>
    <name evidence="2" type="ORF">M6B38_378335</name>
</gene>
<protein>
    <submittedName>
        <fullName evidence="2">FBD-associated F-box protein-like isoform X1</fullName>
    </submittedName>
</protein>
<feature type="domain" description="FBD" evidence="1">
    <location>
        <begin position="407"/>
        <end position="476"/>
    </location>
</feature>
<dbReference type="InterPro" id="IPR032675">
    <property type="entry name" value="LRR_dom_sf"/>
</dbReference>
<dbReference type="InterPro" id="IPR055411">
    <property type="entry name" value="LRR_FXL15/At3g58940/PEG3-like"/>
</dbReference>
<dbReference type="InterPro" id="IPR001810">
    <property type="entry name" value="F-box_dom"/>
</dbReference>
<dbReference type="SMART" id="SM00579">
    <property type="entry name" value="FBD"/>
    <property type="match status" value="1"/>
</dbReference>
<dbReference type="PANTHER" id="PTHR31900:SF30">
    <property type="entry name" value="SUPERFAMILY PROTEIN, PUTATIVE-RELATED"/>
    <property type="match status" value="1"/>
</dbReference>
<dbReference type="EMBL" id="JANAVB010021796">
    <property type="protein sequence ID" value="KAJ6825058.1"/>
    <property type="molecule type" value="Genomic_DNA"/>
</dbReference>
<dbReference type="InterPro" id="IPR036047">
    <property type="entry name" value="F-box-like_dom_sf"/>
</dbReference>
<dbReference type="AlphaFoldDB" id="A0AAX6GA04"/>
<keyword evidence="3" id="KW-1185">Reference proteome</keyword>
<dbReference type="Gene3D" id="3.80.10.10">
    <property type="entry name" value="Ribonuclease Inhibitor"/>
    <property type="match status" value="1"/>
</dbReference>
<evidence type="ECO:0000313" key="3">
    <source>
        <dbReference type="Proteomes" id="UP001140949"/>
    </source>
</evidence>
<dbReference type="SUPFAM" id="SSF81383">
    <property type="entry name" value="F-box domain"/>
    <property type="match status" value="1"/>
</dbReference>
<dbReference type="Pfam" id="PF08387">
    <property type="entry name" value="FBD"/>
    <property type="match status" value="1"/>
</dbReference>
<dbReference type="PANTHER" id="PTHR31900">
    <property type="entry name" value="F-BOX/RNI SUPERFAMILY PROTEIN-RELATED"/>
    <property type="match status" value="1"/>
</dbReference>
<dbReference type="Pfam" id="PF00646">
    <property type="entry name" value="F-box"/>
    <property type="match status" value="1"/>
</dbReference>